<feature type="region of interest" description="Disordered" evidence="1">
    <location>
        <begin position="57"/>
        <end position="90"/>
    </location>
</feature>
<organism evidence="3 4">
    <name type="scientific">Acyrthosiphon pisum</name>
    <name type="common">Pea aphid</name>
    <dbReference type="NCBI Taxonomy" id="7029"/>
    <lineage>
        <taxon>Eukaryota</taxon>
        <taxon>Metazoa</taxon>
        <taxon>Ecdysozoa</taxon>
        <taxon>Arthropoda</taxon>
        <taxon>Hexapoda</taxon>
        <taxon>Insecta</taxon>
        <taxon>Pterygota</taxon>
        <taxon>Neoptera</taxon>
        <taxon>Paraneoptera</taxon>
        <taxon>Hemiptera</taxon>
        <taxon>Sternorrhyncha</taxon>
        <taxon>Aphidomorpha</taxon>
        <taxon>Aphidoidea</taxon>
        <taxon>Aphididae</taxon>
        <taxon>Macrosiphini</taxon>
        <taxon>Acyrthosiphon</taxon>
    </lineage>
</organism>
<feature type="compositionally biased region" description="Basic and acidic residues" evidence="1">
    <location>
        <begin position="65"/>
        <end position="90"/>
    </location>
</feature>
<evidence type="ECO:0000256" key="2">
    <source>
        <dbReference type="SAM" id="SignalP"/>
    </source>
</evidence>
<proteinExistence type="predicted"/>
<accession>A0A8R1W9Q4</accession>
<evidence type="ECO:0000313" key="3">
    <source>
        <dbReference type="EnsemblMetazoa" id="XP_003246630.1"/>
    </source>
</evidence>
<dbReference type="AlphaFoldDB" id="A0A8R1W9Q4"/>
<keyword evidence="4" id="KW-1185">Reference proteome</keyword>
<evidence type="ECO:0000256" key="1">
    <source>
        <dbReference type="SAM" id="MobiDB-lite"/>
    </source>
</evidence>
<dbReference type="EnsemblMetazoa" id="XM_003246582.4">
    <property type="protein sequence ID" value="XP_003246630.1"/>
    <property type="gene ID" value="LOC100575382"/>
</dbReference>
<dbReference type="RefSeq" id="XP_003246630.1">
    <property type="nucleotide sequence ID" value="XM_003246582.3"/>
</dbReference>
<dbReference type="OrthoDB" id="6598190at2759"/>
<protein>
    <submittedName>
        <fullName evidence="3">Uncharacterized protein</fullName>
    </submittedName>
</protein>
<evidence type="ECO:0000313" key="4">
    <source>
        <dbReference type="Proteomes" id="UP000007819"/>
    </source>
</evidence>
<sequence>MVCVPCVLVPLLLFLWGIIKPMLNWFRTPVENSEDPNNAGDDQVCSLLSSCPCINKNIKSPMDQGDNKTNKSETILKESLETSDTNKKDL</sequence>
<dbReference type="KEGG" id="api:100575382"/>
<name>A0A8R1W9Q4_ACYPI</name>
<feature type="signal peptide" evidence="2">
    <location>
        <begin position="1"/>
        <end position="21"/>
    </location>
</feature>
<reference evidence="4" key="1">
    <citation type="submission" date="2010-06" db="EMBL/GenBank/DDBJ databases">
        <authorList>
            <person name="Jiang H."/>
            <person name="Abraham K."/>
            <person name="Ali S."/>
            <person name="Alsbrooks S.L."/>
            <person name="Anim B.N."/>
            <person name="Anosike U.S."/>
            <person name="Attaway T."/>
            <person name="Bandaranaike D.P."/>
            <person name="Battles P.K."/>
            <person name="Bell S.N."/>
            <person name="Bell A.V."/>
            <person name="Beltran B."/>
            <person name="Bickham C."/>
            <person name="Bustamante Y."/>
            <person name="Caleb T."/>
            <person name="Canada A."/>
            <person name="Cardenas V."/>
            <person name="Carter K."/>
            <person name="Chacko J."/>
            <person name="Chandrabose M.N."/>
            <person name="Chavez D."/>
            <person name="Chavez A."/>
            <person name="Chen L."/>
            <person name="Chu H.-S."/>
            <person name="Claassen K.J."/>
            <person name="Cockrell R."/>
            <person name="Collins M."/>
            <person name="Cooper J.A."/>
            <person name="Cree A."/>
            <person name="Curry S.M."/>
            <person name="Da Y."/>
            <person name="Dao M.D."/>
            <person name="Das B."/>
            <person name="Davila M.-L."/>
            <person name="Davy-Carroll L."/>
            <person name="Denson S."/>
            <person name="Dinh H."/>
            <person name="Ebong V.E."/>
            <person name="Edwards J.R."/>
            <person name="Egan A."/>
            <person name="El-Daye J."/>
            <person name="Escobedo L."/>
            <person name="Fernandez S."/>
            <person name="Fernando P.R."/>
            <person name="Flagg N."/>
            <person name="Forbes L.D."/>
            <person name="Fowler R.G."/>
            <person name="Fu Q."/>
            <person name="Gabisi R.A."/>
            <person name="Ganer J."/>
            <person name="Garbino Pronczuk A."/>
            <person name="Garcia R.M."/>
            <person name="Garner T."/>
            <person name="Garrett T.E."/>
            <person name="Gonzalez D.A."/>
            <person name="Hamid H."/>
            <person name="Hawkins E.S."/>
            <person name="Hirani K."/>
            <person name="Hogues M.E."/>
            <person name="Hollins B."/>
            <person name="Hsiao C.-H."/>
            <person name="Jabil R."/>
            <person name="James M.L."/>
            <person name="Jhangiani S.N."/>
            <person name="Johnson B."/>
            <person name="Johnson Q."/>
            <person name="Joshi V."/>
            <person name="Kalu J.B."/>
            <person name="Kam C."/>
            <person name="Kashfia A."/>
            <person name="Keebler J."/>
            <person name="Kisamo H."/>
            <person name="Kovar C.L."/>
            <person name="Lago L.A."/>
            <person name="Lai C.-Y."/>
            <person name="Laidlaw J."/>
            <person name="Lara F."/>
            <person name="Le T.-K."/>
            <person name="Lee S.L."/>
            <person name="Legall F.H."/>
            <person name="Lemon S.J."/>
            <person name="Lewis L.R."/>
            <person name="Li B."/>
            <person name="Liu Y."/>
            <person name="Liu Y.-S."/>
            <person name="Lopez J."/>
            <person name="Lozado R.J."/>
            <person name="Lu J."/>
            <person name="Madu R.C."/>
            <person name="Maheshwari M."/>
            <person name="Maheshwari R."/>
            <person name="Malloy K."/>
            <person name="Martinez E."/>
            <person name="Mathew T."/>
            <person name="Mercado I.C."/>
            <person name="Mercado C."/>
            <person name="Meyer B."/>
            <person name="Montgomery K."/>
            <person name="Morgan M.B."/>
            <person name="Munidasa M."/>
            <person name="Nazareth L.V."/>
            <person name="Nelson J."/>
            <person name="Ng B.M."/>
            <person name="Nguyen N.B."/>
            <person name="Nguyen P.Q."/>
            <person name="Nguyen T."/>
            <person name="Obregon M."/>
            <person name="Okwuonu G.O."/>
            <person name="Onwere C.G."/>
            <person name="Orozco G."/>
            <person name="Parra A."/>
            <person name="Patel S."/>
            <person name="Patil S."/>
            <person name="Perez A."/>
            <person name="Perez Y."/>
            <person name="Pham C."/>
            <person name="Primus E.L."/>
            <person name="Pu L.-L."/>
            <person name="Puazo M."/>
            <person name="Qin X."/>
            <person name="Quiroz J.B."/>
            <person name="Reese J."/>
            <person name="Richards S."/>
            <person name="Rives C.M."/>
            <person name="Robberts R."/>
            <person name="Ruiz S.J."/>
            <person name="Ruiz M.J."/>
            <person name="Santibanez J."/>
            <person name="Schneider B.W."/>
            <person name="Sisson I."/>
            <person name="Smith M."/>
            <person name="Sodergren E."/>
            <person name="Song X.-Z."/>
            <person name="Song B.B."/>
            <person name="Summersgill H."/>
            <person name="Thelus R."/>
            <person name="Thornton R.D."/>
            <person name="Trejos Z.Y."/>
            <person name="Usmani K."/>
            <person name="Vattathil S."/>
            <person name="Villasana D."/>
            <person name="Walker D.L."/>
            <person name="Wang S."/>
            <person name="Wang K."/>
            <person name="White C.S."/>
            <person name="Williams A.C."/>
            <person name="Williamson J."/>
            <person name="Wilson K."/>
            <person name="Woghiren I.O."/>
            <person name="Woodworth J.R."/>
            <person name="Worley K.C."/>
            <person name="Wright R.A."/>
            <person name="Wu W."/>
            <person name="Young L."/>
            <person name="Zhang L."/>
            <person name="Zhang J."/>
            <person name="Zhu Y."/>
            <person name="Muzny D.M."/>
            <person name="Weinstock G."/>
            <person name="Gibbs R.A."/>
        </authorList>
    </citation>
    <scope>NUCLEOTIDE SEQUENCE [LARGE SCALE GENOMIC DNA]</scope>
    <source>
        <strain evidence="4">LSR1</strain>
    </source>
</reference>
<dbReference type="GeneID" id="100575382"/>
<dbReference type="InterPro" id="IPR026776">
    <property type="entry name" value="UPF0729_C18orf32-like"/>
</dbReference>
<dbReference type="Proteomes" id="UP000007819">
    <property type="component" value="Chromosome X"/>
</dbReference>
<dbReference type="Pfam" id="PF14975">
    <property type="entry name" value="DUF4512"/>
    <property type="match status" value="1"/>
</dbReference>
<feature type="chain" id="PRO_5035898331" evidence="2">
    <location>
        <begin position="22"/>
        <end position="90"/>
    </location>
</feature>
<keyword evidence="2" id="KW-0732">Signal</keyword>
<reference evidence="3" key="2">
    <citation type="submission" date="2022-06" db="UniProtKB">
        <authorList>
            <consortium name="EnsemblMetazoa"/>
        </authorList>
    </citation>
    <scope>IDENTIFICATION</scope>
</reference>